<dbReference type="EMBL" id="BMLK01000048">
    <property type="protein sequence ID" value="GGN62523.1"/>
    <property type="molecule type" value="Genomic_DNA"/>
</dbReference>
<protein>
    <submittedName>
        <fullName evidence="2">Uncharacterized protein</fullName>
    </submittedName>
</protein>
<evidence type="ECO:0000313" key="3">
    <source>
        <dbReference type="Proteomes" id="UP000605099"/>
    </source>
</evidence>
<evidence type="ECO:0000256" key="1">
    <source>
        <dbReference type="SAM" id="MobiDB-lite"/>
    </source>
</evidence>
<evidence type="ECO:0000313" key="2">
    <source>
        <dbReference type="EMBL" id="GGN62523.1"/>
    </source>
</evidence>
<organism evidence="2 3">
    <name type="scientific">Novosphingobium indicum</name>
    <dbReference type="NCBI Taxonomy" id="462949"/>
    <lineage>
        <taxon>Bacteria</taxon>
        <taxon>Pseudomonadati</taxon>
        <taxon>Pseudomonadota</taxon>
        <taxon>Alphaproteobacteria</taxon>
        <taxon>Sphingomonadales</taxon>
        <taxon>Sphingomonadaceae</taxon>
        <taxon>Novosphingobium</taxon>
    </lineage>
</organism>
<comment type="caution">
    <text evidence="2">The sequence shown here is derived from an EMBL/GenBank/DDBJ whole genome shotgun (WGS) entry which is preliminary data.</text>
</comment>
<feature type="compositionally biased region" description="Polar residues" evidence="1">
    <location>
        <begin position="9"/>
        <end position="18"/>
    </location>
</feature>
<name>A0ABQ2K079_9SPHN</name>
<proteinExistence type="predicted"/>
<reference evidence="3" key="1">
    <citation type="journal article" date="2019" name="Int. J. Syst. Evol. Microbiol.">
        <title>The Global Catalogue of Microorganisms (GCM) 10K type strain sequencing project: providing services to taxonomists for standard genome sequencing and annotation.</title>
        <authorList>
            <consortium name="The Broad Institute Genomics Platform"/>
            <consortium name="The Broad Institute Genome Sequencing Center for Infectious Disease"/>
            <person name="Wu L."/>
            <person name="Ma J."/>
        </authorList>
    </citation>
    <scope>NUCLEOTIDE SEQUENCE [LARGE SCALE GENOMIC DNA]</scope>
    <source>
        <strain evidence="3">CGMCC 1.6784</strain>
    </source>
</reference>
<feature type="region of interest" description="Disordered" evidence="1">
    <location>
        <begin position="1"/>
        <end position="23"/>
    </location>
</feature>
<sequence length="381" mass="41683">MDAAAPMTRLQNSGSNGPQEGDPMFVLAELEGPDGGTPRRIAFANAQVQPLDFASLRDARFDRPLTIPLNWRNATLVETTIEGTEPGQVINAAATLESPFTSCAIGLVKGGWLPSAFAVTHQNTTMMVDRNVVTQIVGRFDNGRRRRYEQDFLDLFADQPVRINPLLFVMEGNRRRLPTPAEAEAQMLEVEAKLRTALPRAEITVGPEHLKGALGLIGEARSSLANKQHFLRHLAPKLSSPVARADIEARWNDIIVAADLYNVPQQSLVVLAALSAVAVPNGKSPAKRLLKFRNGYTDGDAYNALADLRAIELFIAMLGYFPGEAIQLCTADKNLALFWVGIQASNFTRTGTSCTYDMMPVDELFPPSTGLAWKAVLERKD</sequence>
<accession>A0ABQ2K079</accession>
<keyword evidence="3" id="KW-1185">Reference proteome</keyword>
<gene>
    <name evidence="2" type="ORF">GCM10011349_46290</name>
</gene>
<dbReference type="Proteomes" id="UP000605099">
    <property type="component" value="Unassembled WGS sequence"/>
</dbReference>